<dbReference type="AlphaFoldDB" id="A0A9P7R8Z5"/>
<sequence>MSTESAETKSLSDTSCKEPGCKLKTFSTRSNLNRHNKSKHGQQNHASNSRRHKMSCRKCRAALVQPSITKKHNNAGSPINTTEIPMFDLVLETYPRGLDATGYVMNDFYFEAH</sequence>
<evidence type="ECO:0000313" key="3">
    <source>
        <dbReference type="Proteomes" id="UP000699042"/>
    </source>
</evidence>
<feature type="region of interest" description="Disordered" evidence="1">
    <location>
        <begin position="1"/>
        <end position="56"/>
    </location>
</feature>
<gene>
    <name evidence="2" type="ORF">JMJ77_002469</name>
</gene>
<feature type="compositionally biased region" description="Polar residues" evidence="1">
    <location>
        <begin position="1"/>
        <end position="14"/>
    </location>
</feature>
<evidence type="ECO:0008006" key="4">
    <source>
        <dbReference type="Google" id="ProtNLM"/>
    </source>
</evidence>
<organism evidence="2 3">
    <name type="scientific">Colletotrichum scovillei</name>
    <dbReference type="NCBI Taxonomy" id="1209932"/>
    <lineage>
        <taxon>Eukaryota</taxon>
        <taxon>Fungi</taxon>
        <taxon>Dikarya</taxon>
        <taxon>Ascomycota</taxon>
        <taxon>Pezizomycotina</taxon>
        <taxon>Sordariomycetes</taxon>
        <taxon>Hypocreomycetidae</taxon>
        <taxon>Glomerellales</taxon>
        <taxon>Glomerellaceae</taxon>
        <taxon>Colletotrichum</taxon>
        <taxon>Colletotrichum acutatum species complex</taxon>
    </lineage>
</organism>
<reference evidence="2" key="1">
    <citation type="submission" date="2021-05" db="EMBL/GenBank/DDBJ databases">
        <title>Comparative genomics of three Colletotrichum scovillei strains and genetic complementation revealed genes involved fungal growth and virulence on chili pepper.</title>
        <authorList>
            <person name="Hsieh D.-K."/>
            <person name="Chuang S.-C."/>
            <person name="Chen C.-Y."/>
            <person name="Chao Y.-T."/>
            <person name="Lu M.-Y.J."/>
            <person name="Lee M.-H."/>
            <person name="Shih M.-C."/>
        </authorList>
    </citation>
    <scope>NUCLEOTIDE SEQUENCE</scope>
    <source>
        <strain evidence="2">Coll-153</strain>
    </source>
</reference>
<dbReference type="Proteomes" id="UP000699042">
    <property type="component" value="Unassembled WGS sequence"/>
</dbReference>
<name>A0A9P7R8Z5_9PEZI</name>
<proteinExistence type="predicted"/>
<dbReference type="Gene3D" id="3.30.160.60">
    <property type="entry name" value="Classic Zinc Finger"/>
    <property type="match status" value="1"/>
</dbReference>
<feature type="compositionally biased region" description="Basic residues" evidence="1">
    <location>
        <begin position="32"/>
        <end position="56"/>
    </location>
</feature>
<protein>
    <recommendedName>
        <fullName evidence="4">C2H2-type domain-containing protein</fullName>
    </recommendedName>
</protein>
<keyword evidence="3" id="KW-1185">Reference proteome</keyword>
<dbReference type="EMBL" id="JAESDN010000004">
    <property type="protein sequence ID" value="KAG7051855.1"/>
    <property type="molecule type" value="Genomic_DNA"/>
</dbReference>
<evidence type="ECO:0000256" key="1">
    <source>
        <dbReference type="SAM" id="MobiDB-lite"/>
    </source>
</evidence>
<accession>A0A9P7R8Z5</accession>
<evidence type="ECO:0000313" key="2">
    <source>
        <dbReference type="EMBL" id="KAG7051855.1"/>
    </source>
</evidence>
<comment type="caution">
    <text evidence="2">The sequence shown here is derived from an EMBL/GenBank/DDBJ whole genome shotgun (WGS) entry which is preliminary data.</text>
</comment>